<sequence>MTSLHPDADPRLPAETDTFVGRDRDVADLRRLLESLRAVTLCGAGGIGKTRLAVRVARSLLEARPGRVWFADLSDVAVDGPPHPVARRVAAVLGVADAPAGGDRPPAEVLADAIGSRPALLVLDNCEHLVPDCAALVEALLRDCPGLAVLATSREPLRVTGETVWRVPPLEPADAVRLFVDRARAVRPDFTATGAVSEVSRALDGVPLALELAAARVRVLSVEQIAQRLGDRFRLLSAADRNAPPRQRTLRAAIDWSHELLGPAERVLLRRLSVFSGWTLAQAELVCVDEDPGGDLPPEVLLDLLTALVDKSLVTVGDEVAGATRFRLLDSIRQYAAERLDAAGETESTRTRHRDAILEAAERHAEAALAEIPATWAERAALFRLYDAELGNVRAALGWSLERGDLEEGLRICTALRSYWIVRGRSAEWAAWTDRFLDRLAEDGARLPAFVRGPALAARAQLAAGSRDFPRAAAHAAAALEPCRESGDDFMTAAALITLAEAATATGRFDEADARLDEAEALSAGPGQEWNRGYGRSTRGHLRLREGRLRDAGELLESALRVMRDIDHRWGAAHALIGLGRLAALRGDLAAARDRFDAALPALAEVGARPELARALAGIGRIALDRGEAAAARGSLTESLELSRATGIRLDAARTLAAFAELLACEGDLRGAVLLAGAAEGARTGTGGAREGRSPGTGARLERVLEPIRRKLGEPLVAQLWGQGRVTPVDDAIAYALSGSAPAGPEPSEPSTPSEPSMPSMPLAAPVPAPAPPSPAEPVTPPSTLTAREREIVALVARGLSNRGIAEELVISPATVARHVTNILTKLGFASRAQVAAWAVDHANGERED</sequence>
<gene>
    <name evidence="3" type="ORF">HNR61_003946</name>
</gene>
<feature type="compositionally biased region" description="Pro residues" evidence="1">
    <location>
        <begin position="765"/>
        <end position="781"/>
    </location>
</feature>
<feature type="compositionally biased region" description="Low complexity" evidence="1">
    <location>
        <begin position="751"/>
        <end position="764"/>
    </location>
</feature>
<name>A0A7W3LQ73_ACTNM</name>
<feature type="domain" description="HTH luxR-type" evidence="2">
    <location>
        <begin position="778"/>
        <end position="843"/>
    </location>
</feature>
<dbReference type="SUPFAM" id="SSF48452">
    <property type="entry name" value="TPR-like"/>
    <property type="match status" value="2"/>
</dbReference>
<dbReference type="SMART" id="SM00421">
    <property type="entry name" value="HTH_LUXR"/>
    <property type="match status" value="1"/>
</dbReference>
<dbReference type="SUPFAM" id="SSF46894">
    <property type="entry name" value="C-terminal effector domain of the bipartite response regulators"/>
    <property type="match status" value="1"/>
</dbReference>
<keyword evidence="4" id="KW-1185">Reference proteome</keyword>
<dbReference type="InterPro" id="IPR027417">
    <property type="entry name" value="P-loop_NTPase"/>
</dbReference>
<accession>A0A7W3LQ73</accession>
<dbReference type="InterPro" id="IPR036388">
    <property type="entry name" value="WH-like_DNA-bd_sf"/>
</dbReference>
<dbReference type="SUPFAM" id="SSF52540">
    <property type="entry name" value="P-loop containing nucleoside triphosphate hydrolases"/>
    <property type="match status" value="1"/>
</dbReference>
<dbReference type="RefSeq" id="WP_182844539.1">
    <property type="nucleotide sequence ID" value="NZ_JACJIA010000004.1"/>
</dbReference>
<dbReference type="AlphaFoldDB" id="A0A7W3LQ73"/>
<dbReference type="Pfam" id="PF17874">
    <property type="entry name" value="TPR_MalT"/>
    <property type="match status" value="1"/>
</dbReference>
<dbReference type="PANTHER" id="PTHR47691:SF3">
    <property type="entry name" value="HTH-TYPE TRANSCRIPTIONAL REGULATOR RV0890C-RELATED"/>
    <property type="match status" value="1"/>
</dbReference>
<dbReference type="Gene3D" id="1.10.10.10">
    <property type="entry name" value="Winged helix-like DNA-binding domain superfamily/Winged helix DNA-binding domain"/>
    <property type="match status" value="1"/>
</dbReference>
<dbReference type="PRINTS" id="PR00364">
    <property type="entry name" value="DISEASERSIST"/>
</dbReference>
<dbReference type="GO" id="GO:0003677">
    <property type="term" value="F:DNA binding"/>
    <property type="evidence" value="ECO:0007669"/>
    <property type="project" value="UniProtKB-KW"/>
</dbReference>
<dbReference type="PANTHER" id="PTHR47691">
    <property type="entry name" value="REGULATOR-RELATED"/>
    <property type="match status" value="1"/>
</dbReference>
<dbReference type="InterPro" id="IPR011990">
    <property type="entry name" value="TPR-like_helical_dom_sf"/>
</dbReference>
<organism evidence="3 4">
    <name type="scientific">Actinomadura namibiensis</name>
    <dbReference type="NCBI Taxonomy" id="182080"/>
    <lineage>
        <taxon>Bacteria</taxon>
        <taxon>Bacillati</taxon>
        <taxon>Actinomycetota</taxon>
        <taxon>Actinomycetes</taxon>
        <taxon>Streptosporangiales</taxon>
        <taxon>Thermomonosporaceae</taxon>
        <taxon>Actinomadura</taxon>
    </lineage>
</organism>
<dbReference type="Pfam" id="PF25872">
    <property type="entry name" value="HTH_77"/>
    <property type="match status" value="1"/>
</dbReference>
<dbReference type="Proteomes" id="UP000572680">
    <property type="component" value="Unassembled WGS sequence"/>
</dbReference>
<comment type="caution">
    <text evidence="3">The sequence shown here is derived from an EMBL/GenBank/DDBJ whole genome shotgun (WGS) entry which is preliminary data.</text>
</comment>
<evidence type="ECO:0000256" key="1">
    <source>
        <dbReference type="SAM" id="MobiDB-lite"/>
    </source>
</evidence>
<dbReference type="CDD" id="cd06170">
    <property type="entry name" value="LuxR_C_like"/>
    <property type="match status" value="1"/>
</dbReference>
<dbReference type="Gene3D" id="1.25.40.10">
    <property type="entry name" value="Tetratricopeptide repeat domain"/>
    <property type="match status" value="1"/>
</dbReference>
<evidence type="ECO:0000313" key="3">
    <source>
        <dbReference type="EMBL" id="MBA8952306.1"/>
    </source>
</evidence>
<proteinExistence type="predicted"/>
<evidence type="ECO:0000313" key="4">
    <source>
        <dbReference type="Proteomes" id="UP000572680"/>
    </source>
</evidence>
<evidence type="ECO:0000259" key="2">
    <source>
        <dbReference type="PROSITE" id="PS50043"/>
    </source>
</evidence>
<dbReference type="Pfam" id="PF00196">
    <property type="entry name" value="GerE"/>
    <property type="match status" value="1"/>
</dbReference>
<keyword evidence="3" id="KW-0238">DNA-binding</keyword>
<dbReference type="PROSITE" id="PS00622">
    <property type="entry name" value="HTH_LUXR_1"/>
    <property type="match status" value="1"/>
</dbReference>
<protein>
    <submittedName>
        <fullName evidence="3">Putative ATPase/DNA-binding CsgD family transcriptional regulator</fullName>
    </submittedName>
</protein>
<dbReference type="EMBL" id="JACJIA010000004">
    <property type="protein sequence ID" value="MBA8952306.1"/>
    <property type="molecule type" value="Genomic_DNA"/>
</dbReference>
<dbReference type="InterPro" id="IPR058852">
    <property type="entry name" value="HTH_77"/>
</dbReference>
<dbReference type="GO" id="GO:0006355">
    <property type="term" value="P:regulation of DNA-templated transcription"/>
    <property type="evidence" value="ECO:0007669"/>
    <property type="project" value="InterPro"/>
</dbReference>
<dbReference type="InterPro" id="IPR041617">
    <property type="entry name" value="TPR_MalT"/>
</dbReference>
<dbReference type="InterPro" id="IPR000792">
    <property type="entry name" value="Tscrpt_reg_LuxR_C"/>
</dbReference>
<dbReference type="PROSITE" id="PS50043">
    <property type="entry name" value="HTH_LUXR_2"/>
    <property type="match status" value="1"/>
</dbReference>
<reference evidence="3 4" key="1">
    <citation type="submission" date="2020-08" db="EMBL/GenBank/DDBJ databases">
        <title>Genomic Encyclopedia of Type Strains, Phase IV (KMG-IV): sequencing the most valuable type-strain genomes for metagenomic binning, comparative biology and taxonomic classification.</title>
        <authorList>
            <person name="Goeker M."/>
        </authorList>
    </citation>
    <scope>NUCLEOTIDE SEQUENCE [LARGE SCALE GENOMIC DNA]</scope>
    <source>
        <strain evidence="3 4">DSM 44197</strain>
    </source>
</reference>
<dbReference type="PRINTS" id="PR00038">
    <property type="entry name" value="HTHLUXR"/>
</dbReference>
<dbReference type="InterPro" id="IPR016032">
    <property type="entry name" value="Sig_transdc_resp-reg_C-effctor"/>
</dbReference>
<dbReference type="Gene3D" id="3.40.50.300">
    <property type="entry name" value="P-loop containing nucleotide triphosphate hydrolases"/>
    <property type="match status" value="1"/>
</dbReference>
<feature type="region of interest" description="Disordered" evidence="1">
    <location>
        <begin position="738"/>
        <end position="782"/>
    </location>
</feature>